<dbReference type="PANTHER" id="PTHR11439:SF467">
    <property type="entry name" value="INTEGRASE CATALYTIC DOMAIN-CONTAINING PROTEIN"/>
    <property type="match status" value="1"/>
</dbReference>
<gene>
    <name evidence="1" type="ORF">CR513_38855</name>
</gene>
<keyword evidence="2" id="KW-1185">Reference proteome</keyword>
<dbReference type="STRING" id="157652.A0A371FQQ3"/>
<dbReference type="AlphaFoldDB" id="A0A371FQQ3"/>
<feature type="non-terminal residue" evidence="1">
    <location>
        <position position="1"/>
    </location>
</feature>
<dbReference type="Proteomes" id="UP000257109">
    <property type="component" value="Unassembled WGS sequence"/>
</dbReference>
<dbReference type="OrthoDB" id="1414623at2759"/>
<reference evidence="1" key="1">
    <citation type="submission" date="2018-05" db="EMBL/GenBank/DDBJ databases">
        <title>Draft genome of Mucuna pruriens seed.</title>
        <authorList>
            <person name="Nnadi N.E."/>
            <person name="Vos R."/>
            <person name="Hasami M.H."/>
            <person name="Devisetty U.K."/>
            <person name="Aguiy J.C."/>
        </authorList>
    </citation>
    <scope>NUCLEOTIDE SEQUENCE [LARGE SCALE GENOMIC DNA]</scope>
    <source>
        <strain evidence="1">JCA_2017</strain>
    </source>
</reference>
<name>A0A371FQQ3_MUCPR</name>
<organism evidence="1 2">
    <name type="scientific">Mucuna pruriens</name>
    <name type="common">Velvet bean</name>
    <name type="synonym">Dolichos pruriens</name>
    <dbReference type="NCBI Taxonomy" id="157652"/>
    <lineage>
        <taxon>Eukaryota</taxon>
        <taxon>Viridiplantae</taxon>
        <taxon>Streptophyta</taxon>
        <taxon>Embryophyta</taxon>
        <taxon>Tracheophyta</taxon>
        <taxon>Spermatophyta</taxon>
        <taxon>Magnoliopsida</taxon>
        <taxon>eudicotyledons</taxon>
        <taxon>Gunneridae</taxon>
        <taxon>Pentapetalae</taxon>
        <taxon>rosids</taxon>
        <taxon>fabids</taxon>
        <taxon>Fabales</taxon>
        <taxon>Fabaceae</taxon>
        <taxon>Papilionoideae</taxon>
        <taxon>50 kb inversion clade</taxon>
        <taxon>NPAAA clade</taxon>
        <taxon>indigoferoid/millettioid clade</taxon>
        <taxon>Phaseoleae</taxon>
        <taxon>Mucuna</taxon>
    </lineage>
</organism>
<sequence length="146" mass="16205">MKFCNHCVAPIQKVSYASIISSLIYAQVCTCPDIAFIISLLGRYVCKASIGHCQTAKYIIQYLKGAKKHLLTYKRFNSLEVICYSDFDYGGCPNDHKSTSGYIFMLVGGAISWKSVNGSKICSLLFKVCESISRPLTIYCDNSNVV</sequence>
<evidence type="ECO:0008006" key="3">
    <source>
        <dbReference type="Google" id="ProtNLM"/>
    </source>
</evidence>
<comment type="caution">
    <text evidence="1">The sequence shown here is derived from an EMBL/GenBank/DDBJ whole genome shotgun (WGS) entry which is preliminary data.</text>
</comment>
<accession>A0A371FQQ3</accession>
<dbReference type="EMBL" id="QJKJ01008165">
    <property type="protein sequence ID" value="RDX80582.1"/>
    <property type="molecule type" value="Genomic_DNA"/>
</dbReference>
<evidence type="ECO:0000313" key="1">
    <source>
        <dbReference type="EMBL" id="RDX80582.1"/>
    </source>
</evidence>
<dbReference type="PANTHER" id="PTHR11439">
    <property type="entry name" value="GAG-POL-RELATED RETROTRANSPOSON"/>
    <property type="match status" value="1"/>
</dbReference>
<proteinExistence type="predicted"/>
<evidence type="ECO:0000313" key="2">
    <source>
        <dbReference type="Proteomes" id="UP000257109"/>
    </source>
</evidence>
<protein>
    <recommendedName>
        <fullName evidence="3">Mitochondrial protein</fullName>
    </recommendedName>
</protein>